<organism evidence="3 4">
    <name type="scientific">Novosphingobium barchaimii LL02</name>
    <dbReference type="NCBI Taxonomy" id="1114963"/>
    <lineage>
        <taxon>Bacteria</taxon>
        <taxon>Pseudomonadati</taxon>
        <taxon>Pseudomonadota</taxon>
        <taxon>Alphaproteobacteria</taxon>
        <taxon>Sphingomonadales</taxon>
        <taxon>Sphingomonadaceae</taxon>
        <taxon>Novosphingobium</taxon>
    </lineage>
</organism>
<keyword evidence="2" id="KW-0732">Signal</keyword>
<reference evidence="3 4" key="1">
    <citation type="journal article" date="2015" name="G3 (Bethesda)">
        <title>Insights into Ongoing Evolution of the Hexachlorocyclohexane Catabolic Pathway from Comparative Genomics of Ten Sphingomonadaceae Strains.</title>
        <authorList>
            <person name="Pearce S.L."/>
            <person name="Oakeshott J.G."/>
            <person name="Pandey G."/>
        </authorList>
    </citation>
    <scope>NUCLEOTIDE SEQUENCE [LARGE SCALE GENOMIC DNA]</scope>
    <source>
        <strain evidence="3 4">LL02</strain>
    </source>
</reference>
<proteinExistence type="predicted"/>
<dbReference type="Proteomes" id="UP000052268">
    <property type="component" value="Unassembled WGS sequence"/>
</dbReference>
<evidence type="ECO:0000313" key="3">
    <source>
        <dbReference type="EMBL" id="KMS51824.1"/>
    </source>
</evidence>
<dbReference type="EMBL" id="JACU01000010">
    <property type="protein sequence ID" value="KMS51824.1"/>
    <property type="molecule type" value="Genomic_DNA"/>
</dbReference>
<feature type="signal peptide" evidence="2">
    <location>
        <begin position="1"/>
        <end position="20"/>
    </location>
</feature>
<comment type="caution">
    <text evidence="3">The sequence shown here is derived from an EMBL/GenBank/DDBJ whole genome shotgun (WGS) entry which is preliminary data.</text>
</comment>
<keyword evidence="4" id="KW-1185">Reference proteome</keyword>
<evidence type="ECO:0000256" key="2">
    <source>
        <dbReference type="SAM" id="SignalP"/>
    </source>
</evidence>
<evidence type="ECO:0008006" key="5">
    <source>
        <dbReference type="Google" id="ProtNLM"/>
    </source>
</evidence>
<accession>A0A0J7XJI9</accession>
<sequence length="194" mass="20217">MKVVALTALILVGLAACGQAADSRGEQVGGKKVAAGASEKQAAPSTAAPTARPTRSDRVDLTGYIGKYPFDVVDGHRFLDSPAVKAAIAAAVPDAKERAVVKFEKGYLGVPIVSVKGGRILIWGGANHAEDHYNWSVVLAPDGSKPEVCIYDGLGYDGDFQSSQWFEPGQPSIMKQGKCPSDAEDYPAADIAAG</sequence>
<feature type="compositionally biased region" description="Low complexity" evidence="1">
    <location>
        <begin position="42"/>
        <end position="53"/>
    </location>
</feature>
<feature type="region of interest" description="Disordered" evidence="1">
    <location>
        <begin position="31"/>
        <end position="55"/>
    </location>
</feature>
<evidence type="ECO:0000313" key="4">
    <source>
        <dbReference type="Proteomes" id="UP000052268"/>
    </source>
</evidence>
<dbReference type="PROSITE" id="PS51257">
    <property type="entry name" value="PROKAR_LIPOPROTEIN"/>
    <property type="match status" value="1"/>
</dbReference>
<dbReference type="RefSeq" id="WP_059153003.1">
    <property type="nucleotide sequence ID" value="NZ_KQ130457.1"/>
</dbReference>
<feature type="chain" id="PRO_5005291397" description="Lipoprotein" evidence="2">
    <location>
        <begin position="21"/>
        <end position="194"/>
    </location>
</feature>
<name>A0A0J7XJI9_9SPHN</name>
<protein>
    <recommendedName>
        <fullName evidence="5">Lipoprotein</fullName>
    </recommendedName>
</protein>
<dbReference type="PATRIC" id="fig|1114963.3.peg.4001"/>
<evidence type="ECO:0000256" key="1">
    <source>
        <dbReference type="SAM" id="MobiDB-lite"/>
    </source>
</evidence>
<gene>
    <name evidence="3" type="ORF">V474_01945</name>
</gene>
<dbReference type="AlphaFoldDB" id="A0A0J7XJI9"/>